<keyword evidence="7" id="KW-0808">Transferase</keyword>
<dbReference type="AlphaFoldDB" id="A0A410RTA0"/>
<dbReference type="GO" id="GO:0008658">
    <property type="term" value="F:penicillin binding"/>
    <property type="evidence" value="ECO:0007669"/>
    <property type="project" value="InterPro"/>
</dbReference>
<dbReference type="Proteomes" id="UP000288758">
    <property type="component" value="Chromosome"/>
</dbReference>
<keyword evidence="8" id="KW-0378">Hydrolase</keyword>
<dbReference type="EC" id="2.4.99.28" evidence="10"/>
<evidence type="ECO:0000256" key="10">
    <source>
        <dbReference type="ARBA" id="ARBA00044770"/>
    </source>
</evidence>
<dbReference type="InterPro" id="IPR001460">
    <property type="entry name" value="PCN-bd_Tpept"/>
</dbReference>
<dbReference type="GO" id="GO:0004180">
    <property type="term" value="F:carboxypeptidase activity"/>
    <property type="evidence" value="ECO:0007669"/>
    <property type="project" value="UniProtKB-KW"/>
</dbReference>
<dbReference type="SUPFAM" id="SSF53955">
    <property type="entry name" value="Lysozyme-like"/>
    <property type="match status" value="1"/>
</dbReference>
<dbReference type="Pfam" id="PF00905">
    <property type="entry name" value="Transpeptidase"/>
    <property type="match status" value="1"/>
</dbReference>
<comment type="similarity">
    <text evidence="2">In the C-terminal section; belongs to the transpeptidase family.</text>
</comment>
<dbReference type="NCBIfam" id="TIGR02073">
    <property type="entry name" value="PBP_1c"/>
    <property type="match status" value="1"/>
</dbReference>
<dbReference type="Gene3D" id="3.40.710.10">
    <property type="entry name" value="DD-peptidase/beta-lactamase superfamily"/>
    <property type="match status" value="1"/>
</dbReference>
<reference evidence="14 15" key="1">
    <citation type="submission" date="2018-12" db="EMBL/GenBank/DDBJ databases">
        <title>Complete Genome Sequence of the Corallopyronin A producing Myxobacterium Corallococcus coralloides B035.</title>
        <authorList>
            <person name="Bouhired S.M."/>
            <person name="Rupp O."/>
            <person name="Blom J."/>
            <person name="Schaeberle T.F."/>
            <person name="Kehraus S."/>
            <person name="Schiefer A."/>
            <person name="Pfarr K."/>
            <person name="Goesmann A."/>
            <person name="Hoerauf A."/>
            <person name="Koenig G.M."/>
        </authorList>
    </citation>
    <scope>NUCLEOTIDE SEQUENCE [LARGE SCALE GENOMIC DNA]</scope>
    <source>
        <strain evidence="14 15">B035</strain>
    </source>
</reference>
<dbReference type="InterPro" id="IPR036950">
    <property type="entry name" value="PBP_transglycosylase"/>
</dbReference>
<dbReference type="RefSeq" id="WP_128796963.1">
    <property type="nucleotide sequence ID" value="NZ_CP034669.1"/>
</dbReference>
<organism evidence="14 15">
    <name type="scientific">Corallococcus coralloides</name>
    <name type="common">Myxococcus coralloides</name>
    <dbReference type="NCBI Taxonomy" id="184914"/>
    <lineage>
        <taxon>Bacteria</taxon>
        <taxon>Pseudomonadati</taxon>
        <taxon>Myxococcota</taxon>
        <taxon>Myxococcia</taxon>
        <taxon>Myxococcales</taxon>
        <taxon>Cystobacterineae</taxon>
        <taxon>Myxococcaceae</taxon>
        <taxon>Corallococcus</taxon>
    </lineage>
</organism>
<evidence type="ECO:0000256" key="5">
    <source>
        <dbReference type="ARBA" id="ARBA00022670"/>
    </source>
</evidence>
<keyword evidence="6" id="KW-0328">Glycosyltransferase</keyword>
<dbReference type="GO" id="GO:0006508">
    <property type="term" value="P:proteolysis"/>
    <property type="evidence" value="ECO:0007669"/>
    <property type="project" value="UniProtKB-KW"/>
</dbReference>
<comment type="catalytic activity">
    <reaction evidence="11">
        <text>[GlcNAc-(1-&gt;4)-Mur2Ac(oyl-L-Ala-gamma-D-Glu-L-Lys-D-Ala-D-Ala)](n)-di-trans,octa-cis-undecaprenyl diphosphate + beta-D-GlcNAc-(1-&gt;4)-Mur2Ac(oyl-L-Ala-gamma-D-Glu-L-Lys-D-Ala-D-Ala)-di-trans,octa-cis-undecaprenyl diphosphate = [GlcNAc-(1-&gt;4)-Mur2Ac(oyl-L-Ala-gamma-D-Glu-L-Lys-D-Ala-D-Ala)](n+1)-di-trans,octa-cis-undecaprenyl diphosphate + di-trans,octa-cis-undecaprenyl diphosphate + H(+)</text>
        <dbReference type="Rhea" id="RHEA:23708"/>
        <dbReference type="Rhea" id="RHEA-COMP:9602"/>
        <dbReference type="Rhea" id="RHEA-COMP:9603"/>
        <dbReference type="ChEBI" id="CHEBI:15378"/>
        <dbReference type="ChEBI" id="CHEBI:58405"/>
        <dbReference type="ChEBI" id="CHEBI:60033"/>
        <dbReference type="ChEBI" id="CHEBI:78435"/>
        <dbReference type="EC" id="2.4.99.28"/>
    </reaction>
</comment>
<comment type="similarity">
    <text evidence="3">In the N-terminal section; belongs to the glycosyltransferase 51 family.</text>
</comment>
<dbReference type="InterPro" id="IPR050396">
    <property type="entry name" value="Glycosyltr_51/Transpeptidase"/>
</dbReference>
<evidence type="ECO:0000256" key="1">
    <source>
        <dbReference type="ARBA" id="ARBA00004752"/>
    </source>
</evidence>
<protein>
    <recommendedName>
        <fullName evidence="10">peptidoglycan glycosyltransferase</fullName>
        <ecNumber evidence="10">2.4.99.28</ecNumber>
    </recommendedName>
</protein>
<dbReference type="InterPro" id="IPR011815">
    <property type="entry name" value="PBP_1c"/>
</dbReference>
<evidence type="ECO:0000256" key="9">
    <source>
        <dbReference type="ARBA" id="ARBA00023268"/>
    </source>
</evidence>
<keyword evidence="9" id="KW-0511">Multifunctional enzyme</keyword>
<comment type="pathway">
    <text evidence="1">Cell wall biogenesis; peptidoglycan biosynthesis.</text>
</comment>
<evidence type="ECO:0000256" key="11">
    <source>
        <dbReference type="ARBA" id="ARBA00049902"/>
    </source>
</evidence>
<keyword evidence="4" id="KW-0121">Carboxypeptidase</keyword>
<dbReference type="InterPro" id="IPR023346">
    <property type="entry name" value="Lysozyme-like_dom_sf"/>
</dbReference>
<feature type="domain" description="Penicillin-binding protein transpeptidase" evidence="12">
    <location>
        <begin position="313"/>
        <end position="591"/>
    </location>
</feature>
<gene>
    <name evidence="14" type="primary">pbp2</name>
    <name evidence="14" type="ORF">EJ065_3583</name>
</gene>
<evidence type="ECO:0000256" key="8">
    <source>
        <dbReference type="ARBA" id="ARBA00022801"/>
    </source>
</evidence>
<dbReference type="PANTHER" id="PTHR32282:SF15">
    <property type="entry name" value="PENICILLIN-BINDING PROTEIN 1C"/>
    <property type="match status" value="1"/>
</dbReference>
<dbReference type="GO" id="GO:0008955">
    <property type="term" value="F:peptidoglycan glycosyltransferase activity"/>
    <property type="evidence" value="ECO:0007669"/>
    <property type="project" value="UniProtKB-EC"/>
</dbReference>
<dbReference type="Gene3D" id="1.10.3810.10">
    <property type="entry name" value="Biosynthetic peptidoglycan transglycosylase-like"/>
    <property type="match status" value="1"/>
</dbReference>
<sequence length="768" mass="82508">MRKRLTLRGAVRAVAVLAALLVVGCAGFIAWPLPGTLLSREALSSLVLTDRTGHALREVLSREDGRSVGLPEGRIPPKVRQAFIAAEDQRFTWHPGVDVVAVARAARDNVSAGRIVSGASTIPQQLARRLVPRERSWWGKAGEALWALRLTAHLSKEQVLLEYLDRVPLGNSTFGVEAAARRYFGRPAERLSAGQAALLAGMARSPARRDPYRRPEMANAGMRDVLSRMVEEGFLTKEEAKAAEETPLDLVPPERVFEVPHLTTALLQRLPELGLDRASRIETTIDPALQAAVEKAITEELRGLSHRRVGEAAAIVIDNASGEVLAYVGSSDFLDEEKGGQNDGVRSLRQPGSALKPFAYGLALSKGFTPSSVLADVEVHLATPGGAYVPKNYDRRAHGPVRLRAALASSYNIPAVRVADALGPEQVLRVLREAGFQSLTESASHYGVGIVLGNGDVTLRELARAYRGLARGGVVGPLREVRAAFGPDGRPLRIPQELEEHRFLAARPVELLTDVLADEAARAPAFGLDNALRLPFRVAAKTGTSRAHVDNWAAGFTRERTVAVWVGNFDGTPMRGVSGITGAGPVFARVMALAMRGLRAAPLVDRSHFEAAEICPLSGERAGPNCPGAMKEVYLPGTAPRHTCTMHRGDGSLDVGPAYLAWAQAEGLASTSVSAEGGPGMQPGFILPANGDEFLVEPELPESAQAVPVRVMAPQGAKLLELRTDDGRRIELRPPFVTRLPAVAGERRLELWTPGGSEPLAVTRFRVR</sequence>
<dbReference type="GO" id="GO:0030288">
    <property type="term" value="C:outer membrane-bounded periplasmic space"/>
    <property type="evidence" value="ECO:0007669"/>
    <property type="project" value="TreeGrafter"/>
</dbReference>
<evidence type="ECO:0000313" key="14">
    <source>
        <dbReference type="EMBL" id="QAT85144.1"/>
    </source>
</evidence>
<dbReference type="EMBL" id="CP034669">
    <property type="protein sequence ID" value="QAT85144.1"/>
    <property type="molecule type" value="Genomic_DNA"/>
</dbReference>
<dbReference type="Pfam" id="PF00912">
    <property type="entry name" value="Transgly"/>
    <property type="match status" value="1"/>
</dbReference>
<dbReference type="PANTHER" id="PTHR32282">
    <property type="entry name" value="BINDING PROTEIN TRANSPEPTIDASE, PUTATIVE-RELATED"/>
    <property type="match status" value="1"/>
</dbReference>
<keyword evidence="5" id="KW-0645">Protease</keyword>
<evidence type="ECO:0000256" key="2">
    <source>
        <dbReference type="ARBA" id="ARBA00007090"/>
    </source>
</evidence>
<evidence type="ECO:0000256" key="3">
    <source>
        <dbReference type="ARBA" id="ARBA00007739"/>
    </source>
</evidence>
<accession>A0A410RTA0</accession>
<evidence type="ECO:0000256" key="7">
    <source>
        <dbReference type="ARBA" id="ARBA00022679"/>
    </source>
</evidence>
<evidence type="ECO:0000259" key="12">
    <source>
        <dbReference type="Pfam" id="PF00905"/>
    </source>
</evidence>
<dbReference type="SUPFAM" id="SSF56601">
    <property type="entry name" value="beta-lactamase/transpeptidase-like"/>
    <property type="match status" value="1"/>
</dbReference>
<evidence type="ECO:0000256" key="4">
    <source>
        <dbReference type="ARBA" id="ARBA00022645"/>
    </source>
</evidence>
<dbReference type="InterPro" id="IPR001264">
    <property type="entry name" value="Glyco_trans_51"/>
</dbReference>
<feature type="domain" description="Glycosyl transferase family 51" evidence="13">
    <location>
        <begin position="70"/>
        <end position="229"/>
    </location>
</feature>
<name>A0A410RTA0_CORCK</name>
<evidence type="ECO:0000313" key="15">
    <source>
        <dbReference type="Proteomes" id="UP000288758"/>
    </source>
</evidence>
<dbReference type="UniPathway" id="UPA00219"/>
<proteinExistence type="inferred from homology"/>
<evidence type="ECO:0000256" key="6">
    <source>
        <dbReference type="ARBA" id="ARBA00022676"/>
    </source>
</evidence>
<dbReference type="InterPro" id="IPR012338">
    <property type="entry name" value="Beta-lactam/transpept-like"/>
</dbReference>
<dbReference type="GO" id="GO:0009252">
    <property type="term" value="P:peptidoglycan biosynthetic process"/>
    <property type="evidence" value="ECO:0007669"/>
    <property type="project" value="UniProtKB-UniPathway"/>
</dbReference>
<evidence type="ECO:0000259" key="13">
    <source>
        <dbReference type="Pfam" id="PF00912"/>
    </source>
</evidence>
<dbReference type="PROSITE" id="PS51257">
    <property type="entry name" value="PROKAR_LIPOPROTEIN"/>
    <property type="match status" value="1"/>
</dbReference>